<evidence type="ECO:0000313" key="2">
    <source>
        <dbReference type="Proteomes" id="UP000282551"/>
    </source>
</evidence>
<dbReference type="Proteomes" id="UP000282551">
    <property type="component" value="Chromosome"/>
</dbReference>
<evidence type="ECO:0000313" key="1">
    <source>
        <dbReference type="EMBL" id="VEG49801.1"/>
    </source>
</evidence>
<proteinExistence type="predicted"/>
<dbReference type="InterPro" id="IPR022534">
    <property type="entry name" value="DUF2563"/>
</dbReference>
<dbReference type="Pfam" id="PF10817">
    <property type="entry name" value="DUF2563"/>
    <property type="match status" value="1"/>
</dbReference>
<dbReference type="OrthoDB" id="4750359at2"/>
<dbReference type="RefSeq" id="WP_126335430.1">
    <property type="nucleotide sequence ID" value="NZ_AP022604.1"/>
</dbReference>
<organism evidence="1 2">
    <name type="scientific">Mycolicibacterium chitae</name>
    <name type="common">Mycobacterium chitae</name>
    <dbReference type="NCBI Taxonomy" id="1792"/>
    <lineage>
        <taxon>Bacteria</taxon>
        <taxon>Bacillati</taxon>
        <taxon>Actinomycetota</taxon>
        <taxon>Actinomycetes</taxon>
        <taxon>Mycobacteriales</taxon>
        <taxon>Mycobacteriaceae</taxon>
        <taxon>Mycolicibacterium</taxon>
    </lineage>
</organism>
<protein>
    <submittedName>
        <fullName evidence="1">Protein of uncharacterized function (DUF2563)</fullName>
    </submittedName>
</protein>
<name>A0A448IBQ8_MYCCI</name>
<reference evidence="1 2" key="1">
    <citation type="submission" date="2018-12" db="EMBL/GenBank/DDBJ databases">
        <authorList>
            <consortium name="Pathogen Informatics"/>
        </authorList>
    </citation>
    <scope>NUCLEOTIDE SEQUENCE [LARGE SCALE GENOMIC DNA]</scope>
    <source>
        <strain evidence="1 2">NCTC10485</strain>
    </source>
</reference>
<dbReference type="AlphaFoldDB" id="A0A448IBQ8"/>
<dbReference type="EMBL" id="LR134355">
    <property type="protein sequence ID" value="VEG49801.1"/>
    <property type="molecule type" value="Genomic_DNA"/>
</dbReference>
<accession>A0A448IBQ8</accession>
<keyword evidence="2" id="KW-1185">Reference proteome</keyword>
<gene>
    <name evidence="1" type="ORF">NCTC10485_04113</name>
</gene>
<sequence>MYVNTEGLRAGGKDSYTAADHADQSAGTLARTAVGSGMFGNFSEAKAFGQKVIGAHTHNVELINSHTKNLGGIGDHAQCTAAEFEDMEHRNEAQIRAVRDAL</sequence>